<evidence type="ECO:0000256" key="4">
    <source>
        <dbReference type="ARBA" id="ARBA00022801"/>
    </source>
</evidence>
<dbReference type="GO" id="GO:0004252">
    <property type="term" value="F:serine-type endopeptidase activity"/>
    <property type="evidence" value="ECO:0007669"/>
    <property type="project" value="InterPro"/>
</dbReference>
<feature type="repeat" description="TPR" evidence="7">
    <location>
        <begin position="465"/>
        <end position="498"/>
    </location>
</feature>
<evidence type="ECO:0000259" key="9">
    <source>
        <dbReference type="Pfam" id="PF01694"/>
    </source>
</evidence>
<evidence type="ECO:0000256" key="7">
    <source>
        <dbReference type="PROSITE-ProRule" id="PRU00339"/>
    </source>
</evidence>
<keyword evidence="3 8" id="KW-0812">Transmembrane</keyword>
<dbReference type="InterPro" id="IPR019734">
    <property type="entry name" value="TPR_rpt"/>
</dbReference>
<feature type="transmembrane region" description="Helical" evidence="8">
    <location>
        <begin position="233"/>
        <end position="253"/>
    </location>
</feature>
<keyword evidence="10" id="KW-0645">Protease</keyword>
<evidence type="ECO:0000256" key="8">
    <source>
        <dbReference type="SAM" id="Phobius"/>
    </source>
</evidence>
<dbReference type="PATRIC" id="fig|1408103.3.peg.5397"/>
<feature type="transmembrane region" description="Helical" evidence="8">
    <location>
        <begin position="289"/>
        <end position="305"/>
    </location>
</feature>
<dbReference type="SMART" id="SM00028">
    <property type="entry name" value="TPR"/>
    <property type="match status" value="2"/>
</dbReference>
<dbReference type="GO" id="GO:0016020">
    <property type="term" value="C:membrane"/>
    <property type="evidence" value="ECO:0007669"/>
    <property type="project" value="UniProtKB-SubCell"/>
</dbReference>
<organism evidence="10 11">
    <name type="scientific">Mesobacillus campisalis</name>
    <dbReference type="NCBI Taxonomy" id="1408103"/>
    <lineage>
        <taxon>Bacteria</taxon>
        <taxon>Bacillati</taxon>
        <taxon>Bacillota</taxon>
        <taxon>Bacilli</taxon>
        <taxon>Bacillales</taxon>
        <taxon>Bacillaceae</taxon>
        <taxon>Mesobacillus</taxon>
    </lineage>
</organism>
<dbReference type="SUPFAM" id="SSF144091">
    <property type="entry name" value="Rhomboid-like"/>
    <property type="match status" value="1"/>
</dbReference>
<dbReference type="Proteomes" id="UP000034166">
    <property type="component" value="Unassembled WGS sequence"/>
</dbReference>
<dbReference type="PANTHER" id="PTHR43731:SF14">
    <property type="entry name" value="PRESENILIN-ASSOCIATED RHOMBOID-LIKE PROTEIN, MITOCHONDRIAL"/>
    <property type="match status" value="1"/>
</dbReference>
<keyword evidence="6 8" id="KW-0472">Membrane</keyword>
<dbReference type="OrthoDB" id="9813074at2"/>
<evidence type="ECO:0000313" key="11">
    <source>
        <dbReference type="Proteomes" id="UP000034166"/>
    </source>
</evidence>
<gene>
    <name evidence="10" type="ORF">WQ57_25015</name>
</gene>
<evidence type="ECO:0000256" key="6">
    <source>
        <dbReference type="ARBA" id="ARBA00023136"/>
    </source>
</evidence>
<keyword evidence="7" id="KW-0802">TPR repeat</keyword>
<feature type="transmembrane region" description="Helical" evidence="8">
    <location>
        <begin position="265"/>
        <end position="283"/>
    </location>
</feature>
<accession>A0A0M2SFY5</accession>
<feature type="domain" description="Peptidase S54 rhomboid" evidence="9">
    <location>
        <begin position="224"/>
        <end position="357"/>
    </location>
</feature>
<evidence type="ECO:0000256" key="3">
    <source>
        <dbReference type="ARBA" id="ARBA00022692"/>
    </source>
</evidence>
<dbReference type="RefSeq" id="WP_046526340.1">
    <property type="nucleotide sequence ID" value="NZ_LAYY01000101.1"/>
</dbReference>
<dbReference type="InterPro" id="IPR035952">
    <property type="entry name" value="Rhomboid-like_sf"/>
</dbReference>
<dbReference type="PANTHER" id="PTHR43731">
    <property type="entry name" value="RHOMBOID PROTEASE"/>
    <property type="match status" value="1"/>
</dbReference>
<dbReference type="SUPFAM" id="SSF48452">
    <property type="entry name" value="TPR-like"/>
    <property type="match status" value="1"/>
</dbReference>
<evidence type="ECO:0000256" key="1">
    <source>
        <dbReference type="ARBA" id="ARBA00004141"/>
    </source>
</evidence>
<comment type="caution">
    <text evidence="10">The sequence shown here is derived from an EMBL/GenBank/DDBJ whole genome shotgun (WGS) entry which is preliminary data.</text>
</comment>
<feature type="transmembrane region" description="Helical" evidence="8">
    <location>
        <begin position="371"/>
        <end position="388"/>
    </location>
</feature>
<evidence type="ECO:0000256" key="2">
    <source>
        <dbReference type="ARBA" id="ARBA00009045"/>
    </source>
</evidence>
<name>A0A0M2SFY5_9BACI</name>
<comment type="subcellular location">
    <subcellularLocation>
        <location evidence="1">Membrane</location>
        <topology evidence="1">Multi-pass membrane protein</topology>
    </subcellularLocation>
</comment>
<evidence type="ECO:0000256" key="5">
    <source>
        <dbReference type="ARBA" id="ARBA00022989"/>
    </source>
</evidence>
<dbReference type="PROSITE" id="PS50005">
    <property type="entry name" value="TPR"/>
    <property type="match status" value="1"/>
</dbReference>
<comment type="similarity">
    <text evidence="2">Belongs to the peptidase S54 family.</text>
</comment>
<protein>
    <submittedName>
        <fullName evidence="10">Serine protease</fullName>
    </submittedName>
</protein>
<sequence length="516" mass="58574">MSGLEENVFWKTAHFLIVRNGYRIIQLSKDQQELWLEKMENKEAQVIRLLRYDLDWSNWLQRDIESVAARGERIGSRYARGKMTIMNLYVTSYPPVDDYQHRIDAPYVPAKGKVQITSVVAFRNDEFQSLKILEQVTGTAFSLVFGDAELERETAALRTKALAYAEDRAREEQAFFQSGKPFFTYVFLVVQVLVFLLMELRGGSTDTSTLIRFGAKFNPLIVEGEWWRFFTPMVLHIGMLHLFMNSIALFYLGPMIERIFGNIRFVFIYIFAGFAGSLASFLFSPNLSAGASGAIFGCFGALLYFGMSFPGLFFRTMGINILAVLVINLIFGFTMPGIDNAGHIGGLVGGFAAAGIVHFPKKRKRILKQTGFLAGTALLMFMMLQYGFSHSSAIIDEQSVLILAQDYLQNDEYEKARSLLLDYHSEDEASADILFLLSFAEIKLKNLEDAKSYLHQVLDLKPAFHEAHYNLALVYLQQKEFEDARIHAEEAVQLQPENQDYQNLFNRVSAFLESAG</sequence>
<dbReference type="InterPro" id="IPR050925">
    <property type="entry name" value="Rhomboid_protease_S54"/>
</dbReference>
<evidence type="ECO:0000313" key="10">
    <source>
        <dbReference type="EMBL" id="KKK33193.1"/>
    </source>
</evidence>
<keyword evidence="4" id="KW-0378">Hydrolase</keyword>
<reference evidence="10 11" key="1">
    <citation type="submission" date="2015-04" db="EMBL/GenBank/DDBJ databases">
        <title>Taxonomic description and genome sequence of Bacillus campisalis sp. nov., a novel member of the genus Bacillus isolated from solar saltern.</title>
        <authorList>
            <person name="Mathan Kumar R."/>
            <person name="Kaur G."/>
            <person name="Kumar A."/>
            <person name="Singh N.K."/>
            <person name="Kaur N."/>
            <person name="Kumar N."/>
            <person name="Mayilraj S."/>
        </authorList>
    </citation>
    <scope>NUCLEOTIDE SEQUENCE [LARGE SCALE GENOMIC DNA]</scope>
    <source>
        <strain evidence="10 11">SA2-6</strain>
    </source>
</reference>
<dbReference type="AlphaFoldDB" id="A0A0M2SFY5"/>
<feature type="transmembrane region" description="Helical" evidence="8">
    <location>
        <begin position="312"/>
        <end position="335"/>
    </location>
</feature>
<dbReference type="Pfam" id="PF01694">
    <property type="entry name" value="Rhomboid"/>
    <property type="match status" value="1"/>
</dbReference>
<dbReference type="GO" id="GO:0006508">
    <property type="term" value="P:proteolysis"/>
    <property type="evidence" value="ECO:0007669"/>
    <property type="project" value="UniProtKB-KW"/>
</dbReference>
<keyword evidence="5 8" id="KW-1133">Transmembrane helix</keyword>
<dbReference type="Gene3D" id="1.25.40.10">
    <property type="entry name" value="Tetratricopeptide repeat domain"/>
    <property type="match status" value="1"/>
</dbReference>
<dbReference type="InterPro" id="IPR011990">
    <property type="entry name" value="TPR-like_helical_dom_sf"/>
</dbReference>
<feature type="transmembrane region" description="Helical" evidence="8">
    <location>
        <begin position="182"/>
        <end position="200"/>
    </location>
</feature>
<proteinExistence type="inferred from homology"/>
<dbReference type="InterPro" id="IPR022764">
    <property type="entry name" value="Peptidase_S54_rhomboid_dom"/>
</dbReference>
<dbReference type="EMBL" id="LAYY01000101">
    <property type="protein sequence ID" value="KKK33193.1"/>
    <property type="molecule type" value="Genomic_DNA"/>
</dbReference>
<feature type="transmembrane region" description="Helical" evidence="8">
    <location>
        <begin position="341"/>
        <end position="359"/>
    </location>
</feature>
<dbReference type="Gene3D" id="1.20.1540.10">
    <property type="entry name" value="Rhomboid-like"/>
    <property type="match status" value="1"/>
</dbReference>
<keyword evidence="11" id="KW-1185">Reference proteome</keyword>
<dbReference type="PROSITE" id="PS50293">
    <property type="entry name" value="TPR_REGION"/>
    <property type="match status" value="1"/>
</dbReference>
<dbReference type="Pfam" id="PF13432">
    <property type="entry name" value="TPR_16"/>
    <property type="match status" value="1"/>
</dbReference>